<dbReference type="SUPFAM" id="SSF54427">
    <property type="entry name" value="NTF2-like"/>
    <property type="match status" value="1"/>
</dbReference>
<dbReference type="Proteomes" id="UP000626210">
    <property type="component" value="Unassembled WGS sequence"/>
</dbReference>
<evidence type="ECO:0000259" key="3">
    <source>
        <dbReference type="Pfam" id="PF13577"/>
    </source>
</evidence>
<reference evidence="5" key="1">
    <citation type="journal article" date="2019" name="Int. J. Syst. Evol. Microbiol.">
        <title>The Global Catalogue of Microorganisms (GCM) 10K type strain sequencing project: providing services to taxonomists for standard genome sequencing and annotation.</title>
        <authorList>
            <consortium name="The Broad Institute Genomics Platform"/>
            <consortium name="The Broad Institute Genome Sequencing Center for Infectious Disease"/>
            <person name="Wu L."/>
            <person name="Ma J."/>
        </authorList>
    </citation>
    <scope>NUCLEOTIDE SEQUENCE [LARGE SCALE GENOMIC DNA]</scope>
    <source>
        <strain evidence="5">KCTC 23314</strain>
    </source>
</reference>
<dbReference type="RefSeq" id="WP_189687519.1">
    <property type="nucleotide sequence ID" value="NZ_BMYK01000007.1"/>
</dbReference>
<protein>
    <submittedName>
        <fullName evidence="4">Anthranilate 1,2-dioxygenase small subunit</fullName>
    </submittedName>
</protein>
<evidence type="ECO:0000256" key="2">
    <source>
        <dbReference type="ARBA" id="ARBA00023002"/>
    </source>
</evidence>
<dbReference type="InterPro" id="IPR032710">
    <property type="entry name" value="NTF2-like_dom_sf"/>
</dbReference>
<dbReference type="InterPro" id="IPR000391">
    <property type="entry name" value="Rng_hydr_dOase-bsu"/>
</dbReference>
<dbReference type="CDD" id="cd00667">
    <property type="entry name" value="ring_hydroxylating_dioxygenases_beta"/>
    <property type="match status" value="1"/>
</dbReference>
<accession>A0ABQ3G1P9</accession>
<name>A0ABQ3G1P9_9BURK</name>
<dbReference type="InterPro" id="IPR017640">
    <property type="entry name" value="Anthranilate_1-2-diOase_ssu"/>
</dbReference>
<dbReference type="InterPro" id="IPR037401">
    <property type="entry name" value="SnoaL-like"/>
</dbReference>
<dbReference type="NCBIfam" id="NF041685">
    <property type="entry name" value="ant_diox_AndAd"/>
    <property type="match status" value="1"/>
</dbReference>
<comment type="caution">
    <text evidence="4">The sequence shown here is derived from an EMBL/GenBank/DDBJ whole genome shotgun (WGS) entry which is preliminary data.</text>
</comment>
<proteinExistence type="inferred from homology"/>
<dbReference type="Gene3D" id="3.10.450.50">
    <property type="match status" value="1"/>
</dbReference>
<keyword evidence="2" id="KW-0560">Oxidoreductase</keyword>
<keyword evidence="5" id="KW-1185">Reference proteome</keyword>
<feature type="domain" description="SnoaL-like" evidence="3">
    <location>
        <begin position="25"/>
        <end position="157"/>
    </location>
</feature>
<organism evidence="4 5">
    <name type="scientific">Pseudorhodoferax aquiterrae</name>
    <dbReference type="NCBI Taxonomy" id="747304"/>
    <lineage>
        <taxon>Bacteria</taxon>
        <taxon>Pseudomonadati</taxon>
        <taxon>Pseudomonadota</taxon>
        <taxon>Betaproteobacteria</taxon>
        <taxon>Burkholderiales</taxon>
        <taxon>Comamonadaceae</taxon>
    </lineage>
</organism>
<evidence type="ECO:0000313" key="5">
    <source>
        <dbReference type="Proteomes" id="UP000626210"/>
    </source>
</evidence>
<sequence length="173" mass="19746">MTTTLAERTTTATTPSLDSLLLWFEIHQLNERYCAALDNDRLEEWTTLFTEDCLYEIVPRENADLGLPIGLIHCTNQRMLRDRVVSLRHASIYEDHSCRHMTSGLVLAPHGDGSVQAESSYVVVQTRTNGESFVYQAGRYLDRIVRTPAGWRYAQRRVVYDTSRVITLLATPI</sequence>
<comment type="similarity">
    <text evidence="1">Belongs to the bacterial ring-hydroxylating dioxygenase beta subunit family.</text>
</comment>
<dbReference type="EMBL" id="BMYK01000007">
    <property type="protein sequence ID" value="GHC83679.1"/>
    <property type="molecule type" value="Genomic_DNA"/>
</dbReference>
<evidence type="ECO:0000256" key="1">
    <source>
        <dbReference type="ARBA" id="ARBA00009570"/>
    </source>
</evidence>
<evidence type="ECO:0000313" key="4">
    <source>
        <dbReference type="EMBL" id="GHC83679.1"/>
    </source>
</evidence>
<dbReference type="Pfam" id="PF13577">
    <property type="entry name" value="SnoaL_4"/>
    <property type="match status" value="1"/>
</dbReference>
<gene>
    <name evidence="4" type="ORF">GCM10007320_27490</name>
</gene>